<dbReference type="GO" id="GO:0005549">
    <property type="term" value="F:odorant binding"/>
    <property type="evidence" value="ECO:0007669"/>
    <property type="project" value="TreeGrafter"/>
</dbReference>
<evidence type="ECO:0000256" key="6">
    <source>
        <dbReference type="RuleBase" id="RU000688"/>
    </source>
</evidence>
<dbReference type="SUPFAM" id="SSF81321">
    <property type="entry name" value="Family A G protein-coupled receptor-like"/>
    <property type="match status" value="1"/>
</dbReference>
<keyword evidence="2 6" id="KW-0812">Transmembrane</keyword>
<dbReference type="PROSITE" id="PS00237">
    <property type="entry name" value="G_PROTEIN_RECEP_F1_1"/>
    <property type="match status" value="1"/>
</dbReference>
<evidence type="ECO:0000313" key="9">
    <source>
        <dbReference type="Ensembl" id="ENSGWIP00000024675.1"/>
    </source>
</evidence>
<comment type="similarity">
    <text evidence="6">Belongs to the G-protein coupled receptor 1 family.</text>
</comment>
<dbReference type="PANTHER" id="PTHR26451:SF847">
    <property type="entry name" value="ODORANT RECEPTOR-RELATED"/>
    <property type="match status" value="1"/>
</dbReference>
<feature type="transmembrane region" description="Helical" evidence="7">
    <location>
        <begin position="256"/>
        <end position="279"/>
    </location>
</feature>
<evidence type="ECO:0000256" key="2">
    <source>
        <dbReference type="ARBA" id="ARBA00022692"/>
    </source>
</evidence>
<evidence type="ECO:0000256" key="4">
    <source>
        <dbReference type="ARBA" id="ARBA00023136"/>
    </source>
</evidence>
<accession>A0A8C5EPM5</accession>
<dbReference type="Gene3D" id="1.20.1070.10">
    <property type="entry name" value="Rhodopsin 7-helix transmembrane proteins"/>
    <property type="match status" value="1"/>
</dbReference>
<keyword evidence="6" id="KW-0297">G-protein coupled receptor</keyword>
<dbReference type="InterPro" id="IPR000725">
    <property type="entry name" value="Olfact_rcpt"/>
</dbReference>
<feature type="transmembrane region" description="Helical" evidence="7">
    <location>
        <begin position="226"/>
        <end position="244"/>
    </location>
</feature>
<evidence type="ECO:0000313" key="10">
    <source>
        <dbReference type="Proteomes" id="UP000694680"/>
    </source>
</evidence>
<keyword evidence="3 7" id="KW-1133">Transmembrane helix</keyword>
<keyword evidence="4 7" id="KW-0472">Membrane</keyword>
<keyword evidence="10" id="KW-1185">Reference proteome</keyword>
<organism evidence="9 10">
    <name type="scientific">Gouania willdenowi</name>
    <name type="common">Blunt-snouted clingfish</name>
    <name type="synonym">Lepadogaster willdenowi</name>
    <dbReference type="NCBI Taxonomy" id="441366"/>
    <lineage>
        <taxon>Eukaryota</taxon>
        <taxon>Metazoa</taxon>
        <taxon>Chordata</taxon>
        <taxon>Craniata</taxon>
        <taxon>Vertebrata</taxon>
        <taxon>Euteleostomi</taxon>
        <taxon>Actinopterygii</taxon>
        <taxon>Neopterygii</taxon>
        <taxon>Teleostei</taxon>
        <taxon>Neoteleostei</taxon>
        <taxon>Acanthomorphata</taxon>
        <taxon>Ovalentaria</taxon>
        <taxon>Blenniimorphae</taxon>
        <taxon>Blenniiformes</taxon>
        <taxon>Gobiesocoidei</taxon>
        <taxon>Gobiesocidae</taxon>
        <taxon>Gobiesocinae</taxon>
        <taxon>Gouania</taxon>
    </lineage>
</organism>
<name>A0A8C5EPM5_GOUWI</name>
<comment type="subcellular location">
    <subcellularLocation>
        <location evidence="1">Membrane</location>
        <topology evidence="1">Multi-pass membrane protein</topology>
    </subcellularLocation>
</comment>
<reference evidence="9" key="3">
    <citation type="submission" date="2025-09" db="UniProtKB">
        <authorList>
            <consortium name="Ensembl"/>
        </authorList>
    </citation>
    <scope>IDENTIFICATION</scope>
</reference>
<dbReference type="InterPro" id="IPR052921">
    <property type="entry name" value="GPCR1_Superfamily_Member"/>
</dbReference>
<feature type="transmembrane region" description="Helical" evidence="7">
    <location>
        <begin position="126"/>
        <end position="147"/>
    </location>
</feature>
<dbReference type="GO" id="GO:0004930">
    <property type="term" value="F:G protein-coupled receptor activity"/>
    <property type="evidence" value="ECO:0007669"/>
    <property type="project" value="UniProtKB-KW"/>
</dbReference>
<dbReference type="Proteomes" id="UP000694680">
    <property type="component" value="Chromosome 6"/>
</dbReference>
<dbReference type="Pfam" id="PF13853">
    <property type="entry name" value="7tm_4"/>
    <property type="match status" value="1"/>
</dbReference>
<evidence type="ECO:0000256" key="5">
    <source>
        <dbReference type="ARBA" id="ARBA00023224"/>
    </source>
</evidence>
<evidence type="ECO:0000256" key="7">
    <source>
        <dbReference type="SAM" id="Phobius"/>
    </source>
</evidence>
<dbReference type="AlphaFoldDB" id="A0A8C5EPM5"/>
<evidence type="ECO:0000256" key="1">
    <source>
        <dbReference type="ARBA" id="ARBA00004141"/>
    </source>
</evidence>
<evidence type="ECO:0000256" key="3">
    <source>
        <dbReference type="ARBA" id="ARBA00022989"/>
    </source>
</evidence>
<feature type="transmembrane region" description="Helical" evidence="7">
    <location>
        <begin position="57"/>
        <end position="77"/>
    </location>
</feature>
<feature type="transmembrane region" description="Helical" evidence="7">
    <location>
        <begin position="23"/>
        <end position="48"/>
    </location>
</feature>
<dbReference type="InterPro" id="IPR017452">
    <property type="entry name" value="GPCR_Rhodpsn_7TM"/>
</dbReference>
<evidence type="ECO:0000259" key="8">
    <source>
        <dbReference type="PROSITE" id="PS50262"/>
    </source>
</evidence>
<dbReference type="InterPro" id="IPR000276">
    <property type="entry name" value="GPCR_Rhodpsn"/>
</dbReference>
<feature type="domain" description="G-protein coupled receptors family 1 profile" evidence="8">
    <location>
        <begin position="39"/>
        <end position="277"/>
    </location>
</feature>
<reference evidence="9" key="1">
    <citation type="submission" date="2020-06" db="EMBL/GenBank/DDBJ databases">
        <authorList>
            <consortium name="Wellcome Sanger Institute Data Sharing"/>
        </authorList>
    </citation>
    <scope>NUCLEOTIDE SEQUENCE [LARGE SCALE GENOMIC DNA]</scope>
</reference>
<dbReference type="GO" id="GO:0016020">
    <property type="term" value="C:membrane"/>
    <property type="evidence" value="ECO:0007669"/>
    <property type="project" value="UniProtKB-SubCell"/>
</dbReference>
<sequence length="295" mass="34093">MNPELNTTYITLDGLLAVQKYRYVYFFPLLTVYILILCCNLIIVFLICRHKNLHEPIYVFLAALLLNAAFFSTNIYPKLLTCLFQYFLFYSLAGSEYLLLSAMAYDRCVSICRPLHYPTIMKKATVCVLLCLAWIVPACLLGVITLSSNMKICKWILNAIFWNNSHYNLHCESSGAQIILGIFAMVMIALFPVFFILFTYTRILIISYQSGREVRKKLHTHTPPMCLPHLLVLLCFTALGTYDVVFARFDVNSPKIVHLIMTLQVVLYNPLFNPIIYGFKMKEIFKRLKKLFGRT</sequence>
<reference evidence="9" key="2">
    <citation type="submission" date="2025-08" db="UniProtKB">
        <authorList>
            <consortium name="Ensembl"/>
        </authorList>
    </citation>
    <scope>IDENTIFICATION</scope>
</reference>
<dbReference type="PRINTS" id="PR00237">
    <property type="entry name" value="GPCRRHODOPSN"/>
</dbReference>
<dbReference type="PANTHER" id="PTHR26451">
    <property type="entry name" value="G_PROTEIN_RECEP_F1_2 DOMAIN-CONTAINING PROTEIN"/>
    <property type="match status" value="1"/>
</dbReference>
<proteinExistence type="inferred from homology"/>
<keyword evidence="6" id="KW-0675">Receptor</keyword>
<feature type="transmembrane region" description="Helical" evidence="7">
    <location>
        <begin position="83"/>
        <end position="105"/>
    </location>
</feature>
<keyword evidence="5 6" id="KW-0807">Transducer</keyword>
<protein>
    <recommendedName>
        <fullName evidence="8">G-protein coupled receptors family 1 profile domain-containing protein</fullName>
    </recommendedName>
</protein>
<dbReference type="PROSITE" id="PS50262">
    <property type="entry name" value="G_PROTEIN_RECEP_F1_2"/>
    <property type="match status" value="1"/>
</dbReference>
<feature type="transmembrane region" description="Helical" evidence="7">
    <location>
        <begin position="178"/>
        <end position="205"/>
    </location>
</feature>
<dbReference type="GO" id="GO:0004984">
    <property type="term" value="F:olfactory receptor activity"/>
    <property type="evidence" value="ECO:0007669"/>
    <property type="project" value="InterPro"/>
</dbReference>
<dbReference type="Ensembl" id="ENSGWIT00000026992.1">
    <property type="protein sequence ID" value="ENSGWIP00000024675.1"/>
    <property type="gene ID" value="ENSGWIG00000013075.1"/>
</dbReference>